<evidence type="ECO:0000313" key="4">
    <source>
        <dbReference type="Proteomes" id="UP001375382"/>
    </source>
</evidence>
<name>A0ABU8C242_9GAMM</name>
<dbReference type="PANTHER" id="PTHR43135">
    <property type="entry name" value="ALPHA-D-RIBOSE 1-METHYLPHOSPHONATE 5-TRIPHOSPHATE DIPHOSPHATASE"/>
    <property type="match status" value="1"/>
</dbReference>
<keyword evidence="1" id="KW-0732">Signal</keyword>
<dbReference type="InterPro" id="IPR011059">
    <property type="entry name" value="Metal-dep_hydrolase_composite"/>
</dbReference>
<reference evidence="3 4" key="1">
    <citation type="journal article" date="2023" name="Ecotoxicol. Environ. Saf.">
        <title>Mercury remediation potential of mercury-resistant strain Rheinheimera metallidurans sp. nov. isolated from a municipal waste dumping site.</title>
        <authorList>
            <person name="Yadav V."/>
            <person name="Manjhi A."/>
            <person name="Vadakedath N."/>
        </authorList>
    </citation>
    <scope>NUCLEOTIDE SEQUENCE [LARGE SCALE GENOMIC DNA]</scope>
    <source>
        <strain evidence="3 4">E-49</strain>
    </source>
</reference>
<dbReference type="Proteomes" id="UP001375382">
    <property type="component" value="Unassembled WGS sequence"/>
</dbReference>
<evidence type="ECO:0000256" key="1">
    <source>
        <dbReference type="SAM" id="SignalP"/>
    </source>
</evidence>
<feature type="chain" id="PRO_5045530699" evidence="1">
    <location>
        <begin position="23"/>
        <end position="1041"/>
    </location>
</feature>
<organism evidence="3 4">
    <name type="scientific">Rheinheimera muenzenbergensis</name>
    <dbReference type="NCBI Taxonomy" id="1193628"/>
    <lineage>
        <taxon>Bacteria</taxon>
        <taxon>Pseudomonadati</taxon>
        <taxon>Pseudomonadota</taxon>
        <taxon>Gammaproteobacteria</taxon>
        <taxon>Chromatiales</taxon>
        <taxon>Chromatiaceae</taxon>
        <taxon>Rheinheimera</taxon>
    </lineage>
</organism>
<dbReference type="PANTHER" id="PTHR43135:SF3">
    <property type="entry name" value="ALPHA-D-RIBOSE 1-METHYLPHOSPHONATE 5-TRIPHOSPHATE DIPHOSPHATASE"/>
    <property type="match status" value="1"/>
</dbReference>
<proteinExistence type="predicted"/>
<protein>
    <submittedName>
        <fullName evidence="3">Amidohydrolase family protein</fullName>
    </submittedName>
</protein>
<gene>
    <name evidence="3" type="ORF">MN202_01905</name>
</gene>
<sequence>MTQARLSLLSTALLTLSVSSHADQTSPLQGIIDKTPNFIALTGATVYTEPGKKLQNATVLIADGRISAVGVKVTVPAGYQQIDASHYTLYPGFIDPYTQYGIDAASPAKPGSYRDAPQYKNDRKGGNASNGAIHAQQVWVNQFKPDAKLAEELRNLGFTAAQSARFDGIFRGQAFVSALTEGLPNDLVLNAAGPQFMAFNKGSSKQSYPSSLMGSMALVRQTLSDANWYSQAYGKTDVRYFNQPIEFNAALQSLVNIKAQGAIFETADDRSLLRAHQLLNEFGIANAVMVGSGYEYVRLDEVKAMQRKLILPLNFPAAPAVEQLADQLDVNLAELRHWERAPANAAALAKAGVPFALTTFKLKEKKDFWPNLRKAVEHGLPADTALAALTTVPASIAGVADKLGKIAPGYQADLVLASGDVFTDGEIVATWIRGQQHSIKAVAPVEFAGEYQLAVAGIVLKVTLTDEAGKLSGSAVLLAAATDAKAVKLEHLQHQQQQLQFNLNLAELTGDKQVAQFSGQLLDNRLTGKWQQGGATETVSAQRQLSATESNKPAEEAKADSSLISQLTFPNRAYGLPALVKQQNVHIKNATVWTAEDAGVLQNTDVIVRDGKFDKIGKNLSTPAGFTVIDASGMHLTPGMIDEHSHVAIEAGVNEGTDAVTSEVRIGDVLNPEDINLYRGLAGGTTTAQLLHGSANPIGGQAQVIQFRWGENAQGLKMQAAPPSIKFALGENVKQSNWGDAFTERYPQTRIGVETTIRDAFVAAKEYKAKLAAYNKLSKRQREQVAAPRIDYRLEALVEILDKQRFIHTHSYVASEILMLIELADEMGFSITTFTHILEGYKTAKEMAAHGASASTFADWWAYKMEVQDAIPTNACLMAQQGVNVSINSDDAGLQRRLNQEAAKSVMYCGMSEHDALKMVTINPAMQLKIDGVTGSIKAGKQADFVLWNTHPLSVYSQAQQTWIAGGKYFDINTDKQLQQQLATEKAALIQKVLTAGDKAKAGDKDAYKQDEPEWHCEDQGDWWQIGSHIHGLKHNHNHSH</sequence>
<feature type="signal peptide" evidence="1">
    <location>
        <begin position="1"/>
        <end position="22"/>
    </location>
</feature>
<feature type="domain" description="Amidohydrolase-related" evidence="2">
    <location>
        <begin position="636"/>
        <end position="960"/>
    </location>
</feature>
<dbReference type="Gene3D" id="2.30.40.10">
    <property type="entry name" value="Urease, subunit C, domain 1"/>
    <property type="match status" value="1"/>
</dbReference>
<comment type="caution">
    <text evidence="3">The sequence shown here is derived from an EMBL/GenBank/DDBJ whole genome shotgun (WGS) entry which is preliminary data.</text>
</comment>
<keyword evidence="4" id="KW-1185">Reference proteome</keyword>
<evidence type="ECO:0000259" key="2">
    <source>
        <dbReference type="Pfam" id="PF01979"/>
    </source>
</evidence>
<dbReference type="Gene3D" id="3.20.20.140">
    <property type="entry name" value="Metal-dependent hydrolases"/>
    <property type="match status" value="2"/>
</dbReference>
<feature type="domain" description="Amidohydrolase-related" evidence="2">
    <location>
        <begin position="350"/>
        <end position="435"/>
    </location>
</feature>
<dbReference type="InterPro" id="IPR006680">
    <property type="entry name" value="Amidohydro-rel"/>
</dbReference>
<evidence type="ECO:0000313" key="3">
    <source>
        <dbReference type="EMBL" id="MEH8015975.1"/>
    </source>
</evidence>
<dbReference type="InterPro" id="IPR032466">
    <property type="entry name" value="Metal_Hydrolase"/>
</dbReference>
<accession>A0ABU8C242</accession>
<dbReference type="SUPFAM" id="SSF51556">
    <property type="entry name" value="Metallo-dependent hydrolases"/>
    <property type="match status" value="2"/>
</dbReference>
<dbReference type="Pfam" id="PF01979">
    <property type="entry name" value="Amidohydro_1"/>
    <property type="match status" value="2"/>
</dbReference>
<dbReference type="InterPro" id="IPR051781">
    <property type="entry name" value="Metallo-dep_Hydrolase"/>
</dbReference>
<dbReference type="SUPFAM" id="SSF51338">
    <property type="entry name" value="Composite domain of metallo-dependent hydrolases"/>
    <property type="match status" value="2"/>
</dbReference>
<dbReference type="EMBL" id="JALAAR010000001">
    <property type="protein sequence ID" value="MEH8015975.1"/>
    <property type="molecule type" value="Genomic_DNA"/>
</dbReference>
<dbReference type="RefSeq" id="WP_335734389.1">
    <property type="nucleotide sequence ID" value="NZ_JALAAR010000001.1"/>
</dbReference>
<dbReference type="CDD" id="cd01309">
    <property type="entry name" value="Met_dep_hydrolase_C"/>
    <property type="match status" value="1"/>
</dbReference>